<evidence type="ECO:0000259" key="2">
    <source>
        <dbReference type="PROSITE" id="PS51140"/>
    </source>
</evidence>
<gene>
    <name evidence="3" type="ORF">IWQ62_000999</name>
</gene>
<keyword evidence="4" id="KW-1185">Reference proteome</keyword>
<comment type="caution">
    <text evidence="3">The sequence shown here is derived from an EMBL/GenBank/DDBJ whole genome shotgun (WGS) entry which is preliminary data.</text>
</comment>
<dbReference type="OrthoDB" id="3824970at2759"/>
<feature type="compositionally biased region" description="Polar residues" evidence="1">
    <location>
        <begin position="110"/>
        <end position="120"/>
    </location>
</feature>
<dbReference type="Gene3D" id="1.10.8.10">
    <property type="entry name" value="DNA helicase RuvA subunit, C-terminal domain"/>
    <property type="match status" value="1"/>
</dbReference>
<proteinExistence type="predicted"/>
<feature type="domain" description="CUE" evidence="2">
    <location>
        <begin position="1"/>
        <end position="41"/>
    </location>
</feature>
<dbReference type="Pfam" id="PF02845">
    <property type="entry name" value="CUE"/>
    <property type="match status" value="1"/>
</dbReference>
<feature type="compositionally biased region" description="Low complexity" evidence="1">
    <location>
        <begin position="76"/>
        <end position="92"/>
    </location>
</feature>
<dbReference type="InterPro" id="IPR003892">
    <property type="entry name" value="CUE"/>
</dbReference>
<dbReference type="Proteomes" id="UP001150925">
    <property type="component" value="Unassembled WGS sequence"/>
</dbReference>
<name>A0A9W8E922_9FUNG</name>
<dbReference type="PROSITE" id="PS51140">
    <property type="entry name" value="CUE"/>
    <property type="match status" value="1"/>
</dbReference>
<evidence type="ECO:0000313" key="3">
    <source>
        <dbReference type="EMBL" id="KAJ1968841.1"/>
    </source>
</evidence>
<feature type="region of interest" description="Disordered" evidence="1">
    <location>
        <begin position="38"/>
        <end position="127"/>
    </location>
</feature>
<dbReference type="SMART" id="SM00546">
    <property type="entry name" value="CUE"/>
    <property type="match status" value="1"/>
</dbReference>
<dbReference type="AlphaFoldDB" id="A0A9W8E922"/>
<protein>
    <recommendedName>
        <fullName evidence="2">CUE domain-containing protein</fullName>
    </recommendedName>
</protein>
<organism evidence="3 4">
    <name type="scientific">Dispira parvispora</name>
    <dbReference type="NCBI Taxonomy" id="1520584"/>
    <lineage>
        <taxon>Eukaryota</taxon>
        <taxon>Fungi</taxon>
        <taxon>Fungi incertae sedis</taxon>
        <taxon>Zoopagomycota</taxon>
        <taxon>Kickxellomycotina</taxon>
        <taxon>Dimargaritomycetes</taxon>
        <taxon>Dimargaritales</taxon>
        <taxon>Dimargaritaceae</taxon>
        <taxon>Dispira</taxon>
    </lineage>
</organism>
<feature type="compositionally biased region" description="Polar residues" evidence="1">
    <location>
        <begin position="51"/>
        <end position="75"/>
    </location>
</feature>
<dbReference type="CDD" id="cd14424">
    <property type="entry name" value="CUE_Cue1p_like"/>
    <property type="match status" value="1"/>
</dbReference>
<dbReference type="GO" id="GO:0043130">
    <property type="term" value="F:ubiquitin binding"/>
    <property type="evidence" value="ECO:0007669"/>
    <property type="project" value="InterPro"/>
</dbReference>
<sequence>MPQVERVQAMFPHIPEAAIRADLARTGSIETTCDNILRQGSLPLPPGAQVSRVSDSNPSSHTTAQSPAQRRNPGQSTSAGGSSSTASGGSTSDSLIKRFNLASKLDQTVPDEQTYQWETDASSRQEQLRRRKELMILQARQKLLKQEKQP</sequence>
<evidence type="ECO:0000313" key="4">
    <source>
        <dbReference type="Proteomes" id="UP001150925"/>
    </source>
</evidence>
<accession>A0A9W8E922</accession>
<dbReference type="EMBL" id="JANBPY010000129">
    <property type="protein sequence ID" value="KAJ1968841.1"/>
    <property type="molecule type" value="Genomic_DNA"/>
</dbReference>
<evidence type="ECO:0000256" key="1">
    <source>
        <dbReference type="SAM" id="MobiDB-lite"/>
    </source>
</evidence>
<reference evidence="3" key="1">
    <citation type="submission" date="2022-07" db="EMBL/GenBank/DDBJ databases">
        <title>Phylogenomic reconstructions and comparative analyses of Kickxellomycotina fungi.</title>
        <authorList>
            <person name="Reynolds N.K."/>
            <person name="Stajich J.E."/>
            <person name="Barry K."/>
            <person name="Grigoriev I.V."/>
            <person name="Crous P."/>
            <person name="Smith M.E."/>
        </authorList>
    </citation>
    <scope>NUCLEOTIDE SEQUENCE</scope>
    <source>
        <strain evidence="3">RSA 1196</strain>
    </source>
</reference>